<name>A0ABT7CTA4_9BACT</name>
<keyword evidence="6" id="KW-1185">Reference proteome</keyword>
<dbReference type="EMBL" id="JASJOT010000020">
    <property type="protein sequence ID" value="MDJ1496192.1"/>
    <property type="molecule type" value="Genomic_DNA"/>
</dbReference>
<organism evidence="5 6">
    <name type="scientific">Xanthocytophaga flava</name>
    <dbReference type="NCBI Taxonomy" id="3048013"/>
    <lineage>
        <taxon>Bacteria</taxon>
        <taxon>Pseudomonadati</taxon>
        <taxon>Bacteroidota</taxon>
        <taxon>Cytophagia</taxon>
        <taxon>Cytophagales</taxon>
        <taxon>Rhodocytophagaceae</taxon>
        <taxon>Xanthocytophaga</taxon>
    </lineage>
</organism>
<dbReference type="InterPro" id="IPR009057">
    <property type="entry name" value="Homeodomain-like_sf"/>
</dbReference>
<dbReference type="PANTHER" id="PTHR43280:SF32">
    <property type="entry name" value="TRANSCRIPTIONAL REGULATORY PROTEIN"/>
    <property type="match status" value="1"/>
</dbReference>
<evidence type="ECO:0000256" key="1">
    <source>
        <dbReference type="ARBA" id="ARBA00023015"/>
    </source>
</evidence>
<evidence type="ECO:0000256" key="3">
    <source>
        <dbReference type="ARBA" id="ARBA00023163"/>
    </source>
</evidence>
<dbReference type="SUPFAM" id="SSF46689">
    <property type="entry name" value="Homeodomain-like"/>
    <property type="match status" value="1"/>
</dbReference>
<protein>
    <submittedName>
        <fullName evidence="5">AraC family transcriptional regulator</fullName>
    </submittedName>
</protein>
<dbReference type="PROSITE" id="PS01124">
    <property type="entry name" value="HTH_ARAC_FAMILY_2"/>
    <property type="match status" value="1"/>
</dbReference>
<gene>
    <name evidence="5" type="ORF">QNI19_24860</name>
</gene>
<sequence length="94" mass="10755">MFEIEDFAHLLFIHPTHLSNTIQGIAGTSPCGIYQIKILDIAKRLLSDSDKSIQDVALILTFEPSQFTKWFKRLSGLTPKQYKKQSKIAINNKY</sequence>
<reference evidence="5 6" key="1">
    <citation type="submission" date="2023-05" db="EMBL/GenBank/DDBJ databases">
        <authorList>
            <person name="Zhang X."/>
        </authorList>
    </citation>
    <scope>NUCLEOTIDE SEQUENCE [LARGE SCALE GENOMIC DNA]</scope>
    <source>
        <strain evidence="5 6">DM2B3-1</strain>
    </source>
</reference>
<dbReference type="Proteomes" id="UP001228581">
    <property type="component" value="Unassembled WGS sequence"/>
</dbReference>
<dbReference type="Gene3D" id="1.10.10.60">
    <property type="entry name" value="Homeodomain-like"/>
    <property type="match status" value="1"/>
</dbReference>
<comment type="caution">
    <text evidence="5">The sequence shown here is derived from an EMBL/GenBank/DDBJ whole genome shotgun (WGS) entry which is preliminary data.</text>
</comment>
<dbReference type="Pfam" id="PF12833">
    <property type="entry name" value="HTH_18"/>
    <property type="match status" value="1"/>
</dbReference>
<dbReference type="PANTHER" id="PTHR43280">
    <property type="entry name" value="ARAC-FAMILY TRANSCRIPTIONAL REGULATOR"/>
    <property type="match status" value="1"/>
</dbReference>
<evidence type="ECO:0000256" key="2">
    <source>
        <dbReference type="ARBA" id="ARBA00023125"/>
    </source>
</evidence>
<feature type="domain" description="HTH araC/xylS-type" evidence="4">
    <location>
        <begin position="1"/>
        <end position="85"/>
    </location>
</feature>
<accession>A0ABT7CTA4</accession>
<dbReference type="SMART" id="SM00342">
    <property type="entry name" value="HTH_ARAC"/>
    <property type="match status" value="1"/>
</dbReference>
<evidence type="ECO:0000313" key="6">
    <source>
        <dbReference type="Proteomes" id="UP001228581"/>
    </source>
</evidence>
<evidence type="ECO:0000313" key="5">
    <source>
        <dbReference type="EMBL" id="MDJ1496192.1"/>
    </source>
</evidence>
<keyword evidence="1" id="KW-0805">Transcription regulation</keyword>
<keyword evidence="3" id="KW-0804">Transcription</keyword>
<keyword evidence="2" id="KW-0238">DNA-binding</keyword>
<proteinExistence type="predicted"/>
<dbReference type="InterPro" id="IPR018060">
    <property type="entry name" value="HTH_AraC"/>
</dbReference>
<evidence type="ECO:0000259" key="4">
    <source>
        <dbReference type="PROSITE" id="PS01124"/>
    </source>
</evidence>